<dbReference type="GO" id="GO:0005739">
    <property type="term" value="C:mitochondrion"/>
    <property type="evidence" value="ECO:0007669"/>
    <property type="project" value="UniProtKB-SubCell"/>
</dbReference>
<dbReference type="EMBL" id="HF935475">
    <property type="protein sequence ID" value="CCX30795.1"/>
    <property type="molecule type" value="Genomic_DNA"/>
</dbReference>
<dbReference type="PANTHER" id="PTHR12049">
    <property type="entry name" value="PROTEIN ARGININE METHYLTRANSFERASE NDUFAF7, MITOCHONDRIAL"/>
    <property type="match status" value="1"/>
</dbReference>
<protein>
    <recommendedName>
        <fullName evidence="7">Protein arginine methyltransferase NDUFAF7</fullName>
        <ecNumber evidence="7">2.1.1.320</ecNumber>
    </recommendedName>
</protein>
<evidence type="ECO:0000313" key="9">
    <source>
        <dbReference type="Proteomes" id="UP000018144"/>
    </source>
</evidence>
<keyword evidence="9" id="KW-1185">Reference proteome</keyword>
<dbReference type="FunFam" id="3.40.50.12710:FF:000002">
    <property type="entry name" value="Protein arginine methyltransferase NDUFAF7"/>
    <property type="match status" value="1"/>
</dbReference>
<dbReference type="InterPro" id="IPR038375">
    <property type="entry name" value="NDUFAF7_sf"/>
</dbReference>
<proteinExistence type="inferred from homology"/>
<accession>U4LNA5</accession>
<dbReference type="Gene3D" id="3.40.50.12710">
    <property type="match status" value="1"/>
</dbReference>
<evidence type="ECO:0000256" key="3">
    <source>
        <dbReference type="ARBA" id="ARBA00022603"/>
    </source>
</evidence>
<evidence type="ECO:0000256" key="2">
    <source>
        <dbReference type="ARBA" id="ARBA00005891"/>
    </source>
</evidence>
<dbReference type="OrthoDB" id="17415at2759"/>
<organism evidence="8 9">
    <name type="scientific">Pyronema omphalodes (strain CBS 100304)</name>
    <name type="common">Pyronema confluens</name>
    <dbReference type="NCBI Taxonomy" id="1076935"/>
    <lineage>
        <taxon>Eukaryota</taxon>
        <taxon>Fungi</taxon>
        <taxon>Dikarya</taxon>
        <taxon>Ascomycota</taxon>
        <taxon>Pezizomycotina</taxon>
        <taxon>Pezizomycetes</taxon>
        <taxon>Pezizales</taxon>
        <taxon>Pyronemataceae</taxon>
        <taxon>Pyronema</taxon>
    </lineage>
</organism>
<keyword evidence="5 7" id="KW-0496">Mitochondrion</keyword>
<reference evidence="8 9" key="1">
    <citation type="journal article" date="2013" name="PLoS Genet.">
        <title>The genome and development-dependent transcriptomes of Pyronema confluens: a window into fungal evolution.</title>
        <authorList>
            <person name="Traeger S."/>
            <person name="Altegoer F."/>
            <person name="Freitag M."/>
            <person name="Gabaldon T."/>
            <person name="Kempken F."/>
            <person name="Kumar A."/>
            <person name="Marcet-Houben M."/>
            <person name="Poggeler S."/>
            <person name="Stajich J.E."/>
            <person name="Nowrousian M."/>
        </authorList>
    </citation>
    <scope>NUCLEOTIDE SEQUENCE [LARGE SCALE GENOMIC DNA]</scope>
    <source>
        <strain evidence="9">CBS 100304</strain>
        <tissue evidence="8">Vegetative mycelium</tissue>
    </source>
</reference>
<keyword evidence="4 7" id="KW-0808">Transferase</keyword>
<name>U4LNA5_PYROM</name>
<keyword evidence="3 7" id="KW-0489">Methyltransferase</keyword>
<dbReference type="GO" id="GO:0035243">
    <property type="term" value="F:protein-arginine omega-N symmetric methyltransferase activity"/>
    <property type="evidence" value="ECO:0007669"/>
    <property type="project" value="UniProtKB-EC"/>
</dbReference>
<evidence type="ECO:0000256" key="6">
    <source>
        <dbReference type="ARBA" id="ARBA00048612"/>
    </source>
</evidence>
<comment type="function">
    <text evidence="7">Arginine methyltransferase involved in the assembly or stability of mitochondrial NADH:ubiquinone oxidoreductase complex (complex I).</text>
</comment>
<sequence>MDSPLVSSLFRSLRHHRSCLTRSQLQHIRAPRRTIVSLRPDAKRAAKEGEWFAKTPFLNNDMSEEFQRYPMVTAADLARRIERPKRVKMLVRDYVDEGAEDVDALYNPHYGYFSKHAVIFETERPFDFTSMKDEMEFHHKLAEEYTRFEDKLDAVEFNPIRQLWHTPTELFKPYYGEAIARYLVTNYKLSLYPYNDLIIYEMGAGNGSMMVNILDYIRRSDPDVYARTKYKVIEISTALATLQKKRAASHNHLDKIEIVNKSVFDYDLYDPSPCFFLALEVFDNFAHDMIRYDPETETPYQGIVLCDQDGDFHDFYVPQLDPIAERFLRVRQHVVRGAYNHPLGTPKLLRKMRGMLPGASNLTIPEYIPTKAMLFFDVLREYFPAHRLVMSDFSSLPDSVQGVNAPVVQTRFERETVPVTTPFVQQGYFDILFPTDFEVMDDMYKALTGKLTRVMQHEDFMQRWAYLEETETRCGENPMLGWYKNVAMLSSV</sequence>
<dbReference type="STRING" id="1076935.U4LNA5"/>
<comment type="subcellular location">
    <subcellularLocation>
        <location evidence="1 7">Mitochondrion</location>
    </subcellularLocation>
</comment>
<dbReference type="SUPFAM" id="SSF53335">
    <property type="entry name" value="S-adenosyl-L-methionine-dependent methyltransferases"/>
    <property type="match status" value="1"/>
</dbReference>
<evidence type="ECO:0000256" key="1">
    <source>
        <dbReference type="ARBA" id="ARBA00004173"/>
    </source>
</evidence>
<dbReference type="Pfam" id="PF02636">
    <property type="entry name" value="Methyltransf_28"/>
    <property type="match status" value="1"/>
</dbReference>
<dbReference type="AlphaFoldDB" id="U4LNA5"/>
<dbReference type="GO" id="GO:0032259">
    <property type="term" value="P:methylation"/>
    <property type="evidence" value="ECO:0007669"/>
    <property type="project" value="UniProtKB-KW"/>
</dbReference>
<dbReference type="PANTHER" id="PTHR12049:SF5">
    <property type="entry name" value="PROTEIN ARGININE METHYLTRANSFERASE NDUFAF7 HOMOLOG, MITOCHONDRIAL"/>
    <property type="match status" value="1"/>
</dbReference>
<dbReference type="eggNOG" id="ENOG502QRKD">
    <property type="taxonomic scope" value="Eukaryota"/>
</dbReference>
<dbReference type="InterPro" id="IPR003788">
    <property type="entry name" value="NDUFAF7"/>
</dbReference>
<dbReference type="InterPro" id="IPR029063">
    <property type="entry name" value="SAM-dependent_MTases_sf"/>
</dbReference>
<evidence type="ECO:0000313" key="8">
    <source>
        <dbReference type="EMBL" id="CCX30795.1"/>
    </source>
</evidence>
<evidence type="ECO:0000256" key="4">
    <source>
        <dbReference type="ARBA" id="ARBA00022679"/>
    </source>
</evidence>
<dbReference type="OMA" id="LPFAPNM"/>
<dbReference type="Proteomes" id="UP000018144">
    <property type="component" value="Unassembled WGS sequence"/>
</dbReference>
<dbReference type="EC" id="2.1.1.320" evidence="7"/>
<evidence type="ECO:0000256" key="5">
    <source>
        <dbReference type="ARBA" id="ARBA00023128"/>
    </source>
</evidence>
<gene>
    <name evidence="8" type="ORF">PCON_09198</name>
</gene>
<evidence type="ECO:0000256" key="7">
    <source>
        <dbReference type="RuleBase" id="RU364114"/>
    </source>
</evidence>
<comment type="similarity">
    <text evidence="2 7">Belongs to the NDUFAF7 family.</text>
</comment>
<comment type="catalytic activity">
    <reaction evidence="6 7">
        <text>L-arginyl-[protein] + 2 S-adenosyl-L-methionine = N(omega),N(omega)'-dimethyl-L-arginyl-[protein] + 2 S-adenosyl-L-homocysteine + 2 H(+)</text>
        <dbReference type="Rhea" id="RHEA:48108"/>
        <dbReference type="Rhea" id="RHEA-COMP:10532"/>
        <dbReference type="Rhea" id="RHEA-COMP:11992"/>
        <dbReference type="ChEBI" id="CHEBI:15378"/>
        <dbReference type="ChEBI" id="CHEBI:29965"/>
        <dbReference type="ChEBI" id="CHEBI:57856"/>
        <dbReference type="ChEBI" id="CHEBI:59789"/>
        <dbReference type="ChEBI" id="CHEBI:88221"/>
        <dbReference type="EC" id="2.1.1.320"/>
    </reaction>
</comment>